<reference evidence="8" key="1">
    <citation type="submission" date="2018-06" db="EMBL/GenBank/DDBJ databases">
        <authorList>
            <person name="Zhirakovskaya E."/>
        </authorList>
    </citation>
    <scope>NUCLEOTIDE SEQUENCE</scope>
</reference>
<dbReference type="InterPro" id="IPR004652">
    <property type="entry name" value="DusB-like"/>
</dbReference>
<dbReference type="PANTHER" id="PTHR45846">
    <property type="entry name" value="TRNA-DIHYDROURIDINE(47) SYNTHASE [NAD(P)(+)]-LIKE"/>
    <property type="match status" value="1"/>
</dbReference>
<dbReference type="EMBL" id="UOEX01000327">
    <property type="protein sequence ID" value="VAW40297.1"/>
    <property type="molecule type" value="Genomic_DNA"/>
</dbReference>
<feature type="domain" description="DUS-like FMN-binding" evidence="7">
    <location>
        <begin position="1"/>
        <end position="263"/>
    </location>
</feature>
<comment type="cofactor">
    <cofactor evidence="1">
        <name>FMN</name>
        <dbReference type="ChEBI" id="CHEBI:58210"/>
    </cofactor>
</comment>
<dbReference type="Pfam" id="PF01207">
    <property type="entry name" value="Dus"/>
    <property type="match status" value="1"/>
</dbReference>
<keyword evidence="2" id="KW-0285">Flavoprotein</keyword>
<evidence type="ECO:0000256" key="3">
    <source>
        <dbReference type="ARBA" id="ARBA00022643"/>
    </source>
</evidence>
<dbReference type="SUPFAM" id="SSF51395">
    <property type="entry name" value="FMN-linked oxidoreductases"/>
    <property type="match status" value="1"/>
</dbReference>
<keyword evidence="4" id="KW-0819">tRNA processing</keyword>
<dbReference type="PANTHER" id="PTHR45846:SF1">
    <property type="entry name" value="TRNA-DIHYDROURIDINE(47) SYNTHASE [NAD(P)(+)]-LIKE"/>
    <property type="match status" value="1"/>
</dbReference>
<evidence type="ECO:0000256" key="4">
    <source>
        <dbReference type="ARBA" id="ARBA00022694"/>
    </source>
</evidence>
<evidence type="ECO:0000256" key="6">
    <source>
        <dbReference type="ARBA" id="ARBA00023002"/>
    </source>
</evidence>
<keyword evidence="3" id="KW-0288">FMN</keyword>
<dbReference type="AlphaFoldDB" id="A0A3B0VPI9"/>
<dbReference type="GO" id="GO:0003723">
    <property type="term" value="F:RNA binding"/>
    <property type="evidence" value="ECO:0007669"/>
    <property type="project" value="TreeGrafter"/>
</dbReference>
<keyword evidence="6" id="KW-0560">Oxidoreductase</keyword>
<evidence type="ECO:0000313" key="8">
    <source>
        <dbReference type="EMBL" id="VAW40297.1"/>
    </source>
</evidence>
<dbReference type="GO" id="GO:0017150">
    <property type="term" value="F:tRNA dihydrouridine synthase activity"/>
    <property type="evidence" value="ECO:0007669"/>
    <property type="project" value="InterPro"/>
</dbReference>
<dbReference type="InterPro" id="IPR018517">
    <property type="entry name" value="tRNA_hU_synthase_CS"/>
</dbReference>
<evidence type="ECO:0000256" key="2">
    <source>
        <dbReference type="ARBA" id="ARBA00022630"/>
    </source>
</evidence>
<dbReference type="PROSITE" id="PS01136">
    <property type="entry name" value="UPF0034"/>
    <property type="match status" value="1"/>
</dbReference>
<evidence type="ECO:0000256" key="1">
    <source>
        <dbReference type="ARBA" id="ARBA00001917"/>
    </source>
</evidence>
<dbReference type="CDD" id="cd02801">
    <property type="entry name" value="DUS_like_FMN"/>
    <property type="match status" value="1"/>
</dbReference>
<dbReference type="InterPro" id="IPR024036">
    <property type="entry name" value="tRNA-dHydroUridine_Synthase_C"/>
</dbReference>
<dbReference type="Gene3D" id="1.10.1200.80">
    <property type="entry name" value="Putative flavin oxidoreducatase, domain 2"/>
    <property type="match status" value="1"/>
</dbReference>
<organism evidence="8">
    <name type="scientific">hydrothermal vent metagenome</name>
    <dbReference type="NCBI Taxonomy" id="652676"/>
    <lineage>
        <taxon>unclassified sequences</taxon>
        <taxon>metagenomes</taxon>
        <taxon>ecological metagenomes</taxon>
    </lineage>
</organism>
<accession>A0A3B0VPI9</accession>
<dbReference type="InterPro" id="IPR013785">
    <property type="entry name" value="Aldolase_TIM"/>
</dbReference>
<dbReference type="InterPro" id="IPR035587">
    <property type="entry name" value="DUS-like_FMN-bd"/>
</dbReference>
<keyword evidence="5" id="KW-0521">NADP</keyword>
<evidence type="ECO:0000256" key="5">
    <source>
        <dbReference type="ARBA" id="ARBA00022857"/>
    </source>
</evidence>
<gene>
    <name evidence="8" type="ORF">MNBD_DELTA03-1000</name>
</gene>
<dbReference type="Gene3D" id="3.20.20.70">
    <property type="entry name" value="Aldolase class I"/>
    <property type="match status" value="1"/>
</dbReference>
<name>A0A3B0VPI9_9ZZZZ</name>
<dbReference type="GO" id="GO:0050660">
    <property type="term" value="F:flavin adenine dinucleotide binding"/>
    <property type="evidence" value="ECO:0007669"/>
    <property type="project" value="InterPro"/>
</dbReference>
<proteinExistence type="predicted"/>
<sequence length="271" mass="29482">MTVSEMISCHGLTYQQPPTIRMLKTITAERPFAVQLFGAEPEIMAEAAAILNDYELDIVDINMGCPVRKVIKKGAGAALMRNPKLAAEIIKRVVAASKRPVTVKFRSGWNHDEITAPEFARLAEANGASAVTVHARTWSDGFSGRADWRIIAMVVQAVNIPVIGNGDIKSAADVHAMLDETGCQAVMIGRAALGAPWIFQENEAIPTLNSRRRALARHLELIALHMNPNQCLGRIKNHAGRYFKGQAGGSAIRQKIYACQTFNDLKAVISG</sequence>
<protein>
    <submittedName>
        <fullName evidence="8">tRNA-dihydrouridine synthase DusB</fullName>
    </submittedName>
</protein>
<evidence type="ECO:0000259" key="7">
    <source>
        <dbReference type="Pfam" id="PF01207"/>
    </source>
</evidence>
<dbReference type="NCBIfam" id="TIGR00737">
    <property type="entry name" value="nifR3_yhdG"/>
    <property type="match status" value="1"/>
</dbReference>